<reference evidence="2" key="1">
    <citation type="submission" date="2023-06" db="EMBL/GenBank/DDBJ databases">
        <title>Genome-scale phylogeny and comparative genomics of the fungal order Sordariales.</title>
        <authorList>
            <consortium name="Lawrence Berkeley National Laboratory"/>
            <person name="Hensen N."/>
            <person name="Bonometti L."/>
            <person name="Westerberg I."/>
            <person name="Brannstrom I.O."/>
            <person name="Guillou S."/>
            <person name="Cros-Aarteil S."/>
            <person name="Calhoun S."/>
            <person name="Haridas S."/>
            <person name="Kuo A."/>
            <person name="Mondo S."/>
            <person name="Pangilinan J."/>
            <person name="Riley R."/>
            <person name="Labutti K."/>
            <person name="Andreopoulos B."/>
            <person name="Lipzen A."/>
            <person name="Chen C."/>
            <person name="Yanf M."/>
            <person name="Daum C."/>
            <person name="Ng V."/>
            <person name="Clum A."/>
            <person name="Steindorff A."/>
            <person name="Ohm R."/>
            <person name="Martin F."/>
            <person name="Silar P."/>
            <person name="Natvig D."/>
            <person name="Lalanne C."/>
            <person name="Gautier V."/>
            <person name="Ament-Velasquez S.L."/>
            <person name="Kruys A."/>
            <person name="Hutchinson M.I."/>
            <person name="Powell A.J."/>
            <person name="Barry K."/>
            <person name="Miller A.N."/>
            <person name="Grigoriev I.V."/>
            <person name="Debuchy R."/>
            <person name="Gladieux P."/>
            <person name="Thoren M.H."/>
            <person name="Johannesson H."/>
        </authorList>
    </citation>
    <scope>NUCLEOTIDE SEQUENCE</scope>
    <source>
        <strain evidence="2">SMH2532-1</strain>
    </source>
</reference>
<name>A0AA39YGL3_9PEZI</name>
<gene>
    <name evidence="2" type="ORF">B0T16DRAFT_99228</name>
</gene>
<evidence type="ECO:0000313" key="2">
    <source>
        <dbReference type="EMBL" id="KAK0652259.1"/>
    </source>
</evidence>
<organism evidence="2 3">
    <name type="scientific">Cercophora newfieldiana</name>
    <dbReference type="NCBI Taxonomy" id="92897"/>
    <lineage>
        <taxon>Eukaryota</taxon>
        <taxon>Fungi</taxon>
        <taxon>Dikarya</taxon>
        <taxon>Ascomycota</taxon>
        <taxon>Pezizomycotina</taxon>
        <taxon>Sordariomycetes</taxon>
        <taxon>Sordariomycetidae</taxon>
        <taxon>Sordariales</taxon>
        <taxon>Lasiosphaeriaceae</taxon>
        <taxon>Cercophora</taxon>
    </lineage>
</organism>
<comment type="caution">
    <text evidence="2">The sequence shown here is derived from an EMBL/GenBank/DDBJ whole genome shotgun (WGS) entry which is preliminary data.</text>
</comment>
<dbReference type="EMBL" id="JAULSV010000002">
    <property type="protein sequence ID" value="KAK0652259.1"/>
    <property type="molecule type" value="Genomic_DNA"/>
</dbReference>
<sequence length="123" mass="13714">MCFLRRLSAVHTTLQWLSNVTRAATTEAGTTHRADRTVQKGKERPTSGQTRVKTELPHSYLSLFSTCHLPHQQYQDTDLQLVRARSAALVDTVNGMSGSTLSFFVEPSWYPSPTLSNEGLSTF</sequence>
<dbReference type="AlphaFoldDB" id="A0AA39YGL3"/>
<accession>A0AA39YGL3</accession>
<keyword evidence="3" id="KW-1185">Reference proteome</keyword>
<dbReference type="Proteomes" id="UP001174936">
    <property type="component" value="Unassembled WGS sequence"/>
</dbReference>
<proteinExistence type="predicted"/>
<feature type="region of interest" description="Disordered" evidence="1">
    <location>
        <begin position="27"/>
        <end position="51"/>
    </location>
</feature>
<evidence type="ECO:0000256" key="1">
    <source>
        <dbReference type="SAM" id="MobiDB-lite"/>
    </source>
</evidence>
<feature type="compositionally biased region" description="Basic and acidic residues" evidence="1">
    <location>
        <begin position="30"/>
        <end position="45"/>
    </location>
</feature>
<evidence type="ECO:0000313" key="3">
    <source>
        <dbReference type="Proteomes" id="UP001174936"/>
    </source>
</evidence>
<protein>
    <submittedName>
        <fullName evidence="2">Uncharacterized protein</fullName>
    </submittedName>
</protein>